<accession>A0ABW3JL03</accession>
<organism evidence="1 2">
    <name type="scientific">Mariniflexile jejuense</name>
    <dbReference type="NCBI Taxonomy" id="1173582"/>
    <lineage>
        <taxon>Bacteria</taxon>
        <taxon>Pseudomonadati</taxon>
        <taxon>Bacteroidota</taxon>
        <taxon>Flavobacteriia</taxon>
        <taxon>Flavobacteriales</taxon>
        <taxon>Flavobacteriaceae</taxon>
        <taxon>Mariniflexile</taxon>
    </lineage>
</organism>
<dbReference type="Proteomes" id="UP001597061">
    <property type="component" value="Unassembled WGS sequence"/>
</dbReference>
<evidence type="ECO:0008006" key="3">
    <source>
        <dbReference type="Google" id="ProtNLM"/>
    </source>
</evidence>
<proteinExistence type="predicted"/>
<gene>
    <name evidence="1" type="ORF">ACFQ1R_13175</name>
</gene>
<dbReference type="RefSeq" id="WP_379926728.1">
    <property type="nucleotide sequence ID" value="NZ_JBHTJI010000036.1"/>
</dbReference>
<keyword evidence="2" id="KW-1185">Reference proteome</keyword>
<evidence type="ECO:0000313" key="2">
    <source>
        <dbReference type="Proteomes" id="UP001597061"/>
    </source>
</evidence>
<name>A0ABW3JL03_9FLAO</name>
<protein>
    <recommendedName>
        <fullName evidence="3">Lipocalin-like domain-containing protein</fullName>
    </recommendedName>
</protein>
<evidence type="ECO:0000313" key="1">
    <source>
        <dbReference type="EMBL" id="MFD0991054.1"/>
    </source>
</evidence>
<sequence length="181" mass="20792">MLCLLASDFPSENPRTQARNFPYTLTLAVSRTNQNYMNFIKSILITIVIFSCASSGILQSEDKLVGKWNGTDFWNNKSDLIFTTDKNVSMTLNGEILGGENFEIKGTKAELKYEIDSSKDPIWIDFIAIEKESKIEKGRIKGIMRFIDENNVELLMNFNGVRFENFDKENEQSIVKIQRKK</sequence>
<reference evidence="2" key="1">
    <citation type="journal article" date="2019" name="Int. J. Syst. Evol. Microbiol.">
        <title>The Global Catalogue of Microorganisms (GCM) 10K type strain sequencing project: providing services to taxonomists for standard genome sequencing and annotation.</title>
        <authorList>
            <consortium name="The Broad Institute Genomics Platform"/>
            <consortium name="The Broad Institute Genome Sequencing Center for Infectious Disease"/>
            <person name="Wu L."/>
            <person name="Ma J."/>
        </authorList>
    </citation>
    <scope>NUCLEOTIDE SEQUENCE [LARGE SCALE GENOMIC DNA]</scope>
    <source>
        <strain evidence="2">CCUG 62414</strain>
    </source>
</reference>
<comment type="caution">
    <text evidence="1">The sequence shown here is derived from an EMBL/GenBank/DDBJ whole genome shotgun (WGS) entry which is preliminary data.</text>
</comment>
<dbReference type="EMBL" id="JBHTJI010000036">
    <property type="protein sequence ID" value="MFD0991054.1"/>
    <property type="molecule type" value="Genomic_DNA"/>
</dbReference>